<evidence type="ECO:0000313" key="8">
    <source>
        <dbReference type="EMBL" id="KAJ3652642.1"/>
    </source>
</evidence>
<dbReference type="PANTHER" id="PTHR43142:SF1">
    <property type="entry name" value="CARBOXYLIC ESTER HYDROLASE"/>
    <property type="match status" value="1"/>
</dbReference>
<dbReference type="EC" id="3.1.1.-" evidence="6"/>
<dbReference type="EMBL" id="JALNTZ010000005">
    <property type="protein sequence ID" value="KAJ3652642.1"/>
    <property type="molecule type" value="Genomic_DNA"/>
</dbReference>
<dbReference type="PANTHER" id="PTHR43142">
    <property type="entry name" value="CARBOXYLIC ESTER HYDROLASE"/>
    <property type="match status" value="1"/>
</dbReference>
<dbReference type="AlphaFoldDB" id="A0AA38MDL9"/>
<dbReference type="InterPro" id="IPR029058">
    <property type="entry name" value="AB_hydrolase_fold"/>
</dbReference>
<evidence type="ECO:0000259" key="7">
    <source>
        <dbReference type="Pfam" id="PF00135"/>
    </source>
</evidence>
<dbReference type="GO" id="GO:0052689">
    <property type="term" value="F:carboxylic ester hydrolase activity"/>
    <property type="evidence" value="ECO:0007669"/>
    <property type="project" value="UniProtKB-KW"/>
</dbReference>
<keyword evidence="2" id="KW-0719">Serine esterase</keyword>
<sequence>MFPCLAVVFILLQIAFTYSELLVHLPTGKILGRKATTLQNIDYFVFEKIPYAAPPVGSLRFKPPQPHDSWDGILNTTSLNTTCFQTSRDVDVQSEDCLYINVYTPQLPDKNCEASLNVVFYIHGGGFTDGFPQPFTPDLLINNNIIFVTFNYRLGIFGFLSTQDDVIPGNNGLKDQQYALRWTHQNIHLFGGDPNKITIMGHSSGGASIAYQLSNPKNKGLFQGAILQSGTYLIPGCFQRDPRKIAFATAARLNSHFKTNNNSQDLLEYLRTLDSKTLAKAGADAFKIGNDPENFYLFQGFVWAPVVEVKNENAFLTEKMYGLLKAGNFVSVPILIGHNSEESVSFASDMAAFKKQMQVYDDHVDWLVPKDMQILDIKDSTTMGTSIRNIYTRGGAFADNLRDAVKYCSDTSLNRGIIKYAELFSKSSTAYFYQFSYDGQLGHRDAPFNDTERVGHGAELSYLFCYRMSCDISSYPETDRLTRERLLTLWTNFIKYQNPTPEPSKLLQNVTWPPVKTDDGNFYYLDINENLKIKNHPKEERYKAWNALYDSLGYDDFDTY</sequence>
<evidence type="ECO:0000256" key="6">
    <source>
        <dbReference type="RuleBase" id="RU361235"/>
    </source>
</evidence>
<keyword evidence="5" id="KW-0325">Glycoprotein</keyword>
<evidence type="ECO:0000256" key="1">
    <source>
        <dbReference type="ARBA" id="ARBA00005964"/>
    </source>
</evidence>
<dbReference type="Pfam" id="PF00135">
    <property type="entry name" value="COesterase"/>
    <property type="match status" value="1"/>
</dbReference>
<evidence type="ECO:0000256" key="3">
    <source>
        <dbReference type="ARBA" id="ARBA00022801"/>
    </source>
</evidence>
<evidence type="ECO:0000256" key="4">
    <source>
        <dbReference type="ARBA" id="ARBA00023157"/>
    </source>
</evidence>
<dbReference type="InterPro" id="IPR019826">
    <property type="entry name" value="Carboxylesterase_B_AS"/>
</dbReference>
<keyword evidence="3 6" id="KW-0378">Hydrolase</keyword>
<evidence type="ECO:0000256" key="5">
    <source>
        <dbReference type="ARBA" id="ARBA00023180"/>
    </source>
</evidence>
<keyword evidence="9" id="KW-1185">Reference proteome</keyword>
<protein>
    <recommendedName>
        <fullName evidence="6">Carboxylic ester hydrolase</fullName>
        <ecNumber evidence="6">3.1.1.-</ecNumber>
    </recommendedName>
</protein>
<dbReference type="SUPFAM" id="SSF53474">
    <property type="entry name" value="alpha/beta-Hydrolases"/>
    <property type="match status" value="1"/>
</dbReference>
<reference evidence="8" key="1">
    <citation type="journal article" date="2023" name="G3 (Bethesda)">
        <title>Whole genome assemblies of Zophobas morio and Tenebrio molitor.</title>
        <authorList>
            <person name="Kaur S."/>
            <person name="Stinson S.A."/>
            <person name="diCenzo G.C."/>
        </authorList>
    </citation>
    <scope>NUCLEOTIDE SEQUENCE</scope>
    <source>
        <strain evidence="8">QUZm001</strain>
    </source>
</reference>
<proteinExistence type="inferred from homology"/>
<accession>A0AA38MDL9</accession>
<comment type="caution">
    <text evidence="8">The sequence shown here is derived from an EMBL/GenBank/DDBJ whole genome shotgun (WGS) entry which is preliminary data.</text>
</comment>
<gene>
    <name evidence="8" type="ORF">Zmor_018589</name>
</gene>
<organism evidence="8 9">
    <name type="scientific">Zophobas morio</name>
    <dbReference type="NCBI Taxonomy" id="2755281"/>
    <lineage>
        <taxon>Eukaryota</taxon>
        <taxon>Metazoa</taxon>
        <taxon>Ecdysozoa</taxon>
        <taxon>Arthropoda</taxon>
        <taxon>Hexapoda</taxon>
        <taxon>Insecta</taxon>
        <taxon>Pterygota</taxon>
        <taxon>Neoptera</taxon>
        <taxon>Endopterygota</taxon>
        <taxon>Coleoptera</taxon>
        <taxon>Polyphaga</taxon>
        <taxon>Cucujiformia</taxon>
        <taxon>Tenebrionidae</taxon>
        <taxon>Zophobas</taxon>
    </lineage>
</organism>
<evidence type="ECO:0000313" key="9">
    <source>
        <dbReference type="Proteomes" id="UP001168821"/>
    </source>
</evidence>
<dbReference type="Proteomes" id="UP001168821">
    <property type="component" value="Unassembled WGS sequence"/>
</dbReference>
<feature type="chain" id="PRO_5041483435" description="Carboxylic ester hydrolase" evidence="6">
    <location>
        <begin position="20"/>
        <end position="560"/>
    </location>
</feature>
<comment type="similarity">
    <text evidence="1 6">Belongs to the type-B carboxylesterase/lipase family.</text>
</comment>
<dbReference type="PROSITE" id="PS00941">
    <property type="entry name" value="CARBOXYLESTERASE_B_2"/>
    <property type="match status" value="1"/>
</dbReference>
<feature type="domain" description="Carboxylesterase type B" evidence="7">
    <location>
        <begin position="21"/>
        <end position="545"/>
    </location>
</feature>
<dbReference type="PROSITE" id="PS00122">
    <property type="entry name" value="CARBOXYLESTERASE_B_1"/>
    <property type="match status" value="1"/>
</dbReference>
<keyword evidence="6" id="KW-0732">Signal</keyword>
<dbReference type="FunFam" id="3.40.50.1820:FF:000155">
    <property type="entry name" value="Carboxylic ester hydrolase"/>
    <property type="match status" value="1"/>
</dbReference>
<dbReference type="InterPro" id="IPR002018">
    <property type="entry name" value="CarbesteraseB"/>
</dbReference>
<dbReference type="Gene3D" id="3.40.50.1820">
    <property type="entry name" value="alpha/beta hydrolase"/>
    <property type="match status" value="1"/>
</dbReference>
<feature type="signal peptide" evidence="6">
    <location>
        <begin position="1"/>
        <end position="19"/>
    </location>
</feature>
<keyword evidence="4" id="KW-1015">Disulfide bond</keyword>
<dbReference type="InterPro" id="IPR019819">
    <property type="entry name" value="Carboxylesterase_B_CS"/>
</dbReference>
<name>A0AA38MDL9_9CUCU</name>
<evidence type="ECO:0000256" key="2">
    <source>
        <dbReference type="ARBA" id="ARBA00022487"/>
    </source>
</evidence>